<feature type="region of interest" description="Disordered" evidence="1">
    <location>
        <begin position="50"/>
        <end position="92"/>
    </location>
</feature>
<evidence type="ECO:0000256" key="1">
    <source>
        <dbReference type="SAM" id="MobiDB-lite"/>
    </source>
</evidence>
<gene>
    <name evidence="2" type="ORF">NIES806_03460</name>
</gene>
<keyword evidence="3" id="KW-1185">Reference proteome</keyword>
<organism evidence="2 3">
    <name type="scientific">Dolichospermum compactum NIES-806</name>
    <dbReference type="NCBI Taxonomy" id="1973481"/>
    <lineage>
        <taxon>Bacteria</taxon>
        <taxon>Bacillati</taxon>
        <taxon>Cyanobacteriota</taxon>
        <taxon>Cyanophyceae</taxon>
        <taxon>Nostocales</taxon>
        <taxon>Aphanizomenonaceae</taxon>
        <taxon>Dolichospermum</taxon>
        <taxon>Dolichospermum compactum</taxon>
    </lineage>
</organism>
<dbReference type="RefSeq" id="WP_231939947.1">
    <property type="nucleotide sequence ID" value="NZ_AP018316.1"/>
</dbReference>
<name>A0A1Z4UYA4_9CYAN</name>
<evidence type="ECO:0000313" key="3">
    <source>
        <dbReference type="Proteomes" id="UP000218702"/>
    </source>
</evidence>
<proteinExistence type="predicted"/>
<dbReference type="KEGG" id="dcm:NIES806_03460"/>
<reference evidence="2 3" key="1">
    <citation type="submission" date="2017-06" db="EMBL/GenBank/DDBJ databases">
        <title>Genome sequencing of cyanobaciteial culture collection at National Institute for Environmental Studies (NIES).</title>
        <authorList>
            <person name="Hirose Y."/>
            <person name="Shimura Y."/>
            <person name="Fujisawa T."/>
            <person name="Nakamura Y."/>
            <person name="Kawachi M."/>
        </authorList>
    </citation>
    <scope>NUCLEOTIDE SEQUENCE [LARGE SCALE GENOMIC DNA]</scope>
    <source>
        <strain evidence="2 3">NIES-806</strain>
    </source>
</reference>
<dbReference type="EMBL" id="AP018316">
    <property type="protein sequence ID" value="BAZ84163.1"/>
    <property type="molecule type" value="Genomic_DNA"/>
</dbReference>
<feature type="compositionally biased region" description="Polar residues" evidence="1">
    <location>
        <begin position="54"/>
        <end position="67"/>
    </location>
</feature>
<protein>
    <submittedName>
        <fullName evidence="2">Metal-dependent hydrolase-like protein</fullName>
    </submittedName>
</protein>
<dbReference type="Proteomes" id="UP000218702">
    <property type="component" value="Chromosome"/>
</dbReference>
<sequence>MSESSAVQKPMLKYAHQIGWEYLTKNLLVPNHGKLFKCFMSAYLPDWEEKEQKLQMSQNSPNNSKFSSDFLPSPQTTKNTDDTNHQPTTPEL</sequence>
<evidence type="ECO:0000313" key="2">
    <source>
        <dbReference type="EMBL" id="BAZ84163.1"/>
    </source>
</evidence>
<dbReference type="AlphaFoldDB" id="A0A1Z4UYA4"/>
<accession>A0A1Z4UYA4</accession>
<keyword evidence="2" id="KW-0378">Hydrolase</keyword>
<dbReference type="GO" id="GO:0016787">
    <property type="term" value="F:hydrolase activity"/>
    <property type="evidence" value="ECO:0007669"/>
    <property type="project" value="UniProtKB-KW"/>
</dbReference>